<keyword evidence="1" id="KW-0472">Membrane</keyword>
<sequence>MRKLITTIIATIIFSIVLASGSLIGNDLDIVYNQGSNFIGWFFIYFLYIGVIILIYGNLVSVGIEFVQRKWFQKHDWLYILLHSIFGLVNGVIFQERTLAFFGVLAALLYACIDRWLFKKELNSTSVKMLIVLPIISLFLCWGYFQLISPPMPPFTKEDAVEFATDVEGTIENAFPKEIGKWQGTIDGFQVERETDVIEIEDEIYIVTFKEDWRHGTRTGFWSSSFKVERGTLSATGEKGILPAYYEEN</sequence>
<comment type="caution">
    <text evidence="2">The sequence shown here is derived from an EMBL/GenBank/DDBJ whole genome shotgun (WGS) entry which is preliminary data.</text>
</comment>
<evidence type="ECO:0000313" key="2">
    <source>
        <dbReference type="EMBL" id="MFC6040000.1"/>
    </source>
</evidence>
<keyword evidence="3" id="KW-1185">Reference proteome</keyword>
<dbReference type="RefSeq" id="WP_377734227.1">
    <property type="nucleotide sequence ID" value="NZ_JBHSRI010000018.1"/>
</dbReference>
<feature type="transmembrane region" description="Helical" evidence="1">
    <location>
        <begin position="130"/>
        <end position="148"/>
    </location>
</feature>
<feature type="transmembrane region" description="Helical" evidence="1">
    <location>
        <begin position="43"/>
        <end position="64"/>
    </location>
</feature>
<evidence type="ECO:0000313" key="3">
    <source>
        <dbReference type="Proteomes" id="UP001596170"/>
    </source>
</evidence>
<dbReference type="Proteomes" id="UP001596170">
    <property type="component" value="Unassembled WGS sequence"/>
</dbReference>
<name>A0ABW1L7Q7_9BACL</name>
<dbReference type="EMBL" id="JBHSRI010000018">
    <property type="protein sequence ID" value="MFC6040000.1"/>
    <property type="molecule type" value="Genomic_DNA"/>
</dbReference>
<organism evidence="2 3">
    <name type="scientific">Paenisporosarcina macmurdoensis</name>
    <dbReference type="NCBI Taxonomy" id="212659"/>
    <lineage>
        <taxon>Bacteria</taxon>
        <taxon>Bacillati</taxon>
        <taxon>Bacillota</taxon>
        <taxon>Bacilli</taxon>
        <taxon>Bacillales</taxon>
        <taxon>Caryophanaceae</taxon>
        <taxon>Paenisporosarcina</taxon>
    </lineage>
</organism>
<keyword evidence="1" id="KW-0812">Transmembrane</keyword>
<reference evidence="3" key="1">
    <citation type="journal article" date="2019" name="Int. J. Syst. Evol. Microbiol.">
        <title>The Global Catalogue of Microorganisms (GCM) 10K type strain sequencing project: providing services to taxonomists for standard genome sequencing and annotation.</title>
        <authorList>
            <consortium name="The Broad Institute Genomics Platform"/>
            <consortium name="The Broad Institute Genome Sequencing Center for Infectious Disease"/>
            <person name="Wu L."/>
            <person name="Ma J."/>
        </authorList>
    </citation>
    <scope>NUCLEOTIDE SEQUENCE [LARGE SCALE GENOMIC DNA]</scope>
    <source>
        <strain evidence="3">CCUG 54527</strain>
    </source>
</reference>
<accession>A0ABW1L7Q7</accession>
<feature type="transmembrane region" description="Helical" evidence="1">
    <location>
        <begin position="99"/>
        <end position="118"/>
    </location>
</feature>
<protein>
    <submittedName>
        <fullName evidence="2">Uncharacterized protein</fullName>
    </submittedName>
</protein>
<proteinExistence type="predicted"/>
<gene>
    <name evidence="2" type="ORF">ACFPYN_11265</name>
</gene>
<evidence type="ECO:0000256" key="1">
    <source>
        <dbReference type="SAM" id="Phobius"/>
    </source>
</evidence>
<feature type="transmembrane region" description="Helical" evidence="1">
    <location>
        <begin position="76"/>
        <end position="93"/>
    </location>
</feature>
<keyword evidence="1" id="KW-1133">Transmembrane helix</keyword>